<dbReference type="InterPro" id="IPR003673">
    <property type="entry name" value="CoA-Trfase_fam_III"/>
</dbReference>
<dbReference type="RefSeq" id="WP_233720617.1">
    <property type="nucleotide sequence ID" value="NZ_JAJUWU010000017.1"/>
</dbReference>
<keyword evidence="3" id="KW-1185">Reference proteome</keyword>
<dbReference type="EMBL" id="JAJUWU010000017">
    <property type="protein sequence ID" value="MCE7029628.1"/>
    <property type="molecule type" value="Genomic_DNA"/>
</dbReference>
<dbReference type="PANTHER" id="PTHR48207:SF3">
    <property type="entry name" value="SUCCINATE--HYDROXYMETHYLGLUTARATE COA-TRANSFERASE"/>
    <property type="match status" value="1"/>
</dbReference>
<name>A0A9X1P5F6_9HYPH</name>
<keyword evidence="1 2" id="KW-0808">Transferase</keyword>
<sequence>MRTAVLAQKTVVELGSMIAAPFATHILQQLGADVIKIEPEAGETTRKLVRGGPSGSYLAFNRGKQSLCLNLQTEAGKEIFARLIERADIVVHNLSPSAARKLGVTFEACNAINPRIVFCHIKGYGEGPLADEVASNPIAEAATGVMYSNRTDGRPTRLGPSYHDQFAGCYAVISILSSLLAGEEGERNIELGLYETGLHIAARDLLGVQLKSQLLGRPETEPSAEFSIPGYGAYETSDGRWIYLVMLTDDHWRRFCSAAGIPRDPALATLRARRGNRPKVEALVREAVAGMTYDALAKVLSTEGVGHTEILSTDRVLQSPQARAPGKYSEFAFEGYDFQSPDLPLSSMIRKDGLDDAPPLLGEDTEAILRSLNYEDREIRELLASGAAHTARRDGPLWAAVRESDRSTGT</sequence>
<protein>
    <submittedName>
        <fullName evidence="2">CoA transferase</fullName>
    </submittedName>
</protein>
<dbReference type="InterPro" id="IPR050483">
    <property type="entry name" value="CoA-transferase_III_domain"/>
</dbReference>
<evidence type="ECO:0000256" key="1">
    <source>
        <dbReference type="ARBA" id="ARBA00022679"/>
    </source>
</evidence>
<gene>
    <name evidence="2" type="ORF">LZD57_16690</name>
</gene>
<dbReference type="Gene3D" id="3.40.50.10540">
    <property type="entry name" value="Crotonobetainyl-coa:carnitine coa-transferase, domain 1"/>
    <property type="match status" value="1"/>
</dbReference>
<organism evidence="2 3">
    <name type="scientific">Jiella avicenniae</name>
    <dbReference type="NCBI Taxonomy" id="2907202"/>
    <lineage>
        <taxon>Bacteria</taxon>
        <taxon>Pseudomonadati</taxon>
        <taxon>Pseudomonadota</taxon>
        <taxon>Alphaproteobacteria</taxon>
        <taxon>Hyphomicrobiales</taxon>
        <taxon>Aurantimonadaceae</taxon>
        <taxon>Jiella</taxon>
    </lineage>
</organism>
<proteinExistence type="predicted"/>
<dbReference type="PANTHER" id="PTHR48207">
    <property type="entry name" value="SUCCINATE--HYDROXYMETHYLGLUTARATE COA-TRANSFERASE"/>
    <property type="match status" value="1"/>
</dbReference>
<dbReference type="Pfam" id="PF02515">
    <property type="entry name" value="CoA_transf_3"/>
    <property type="match status" value="1"/>
</dbReference>
<reference evidence="2" key="1">
    <citation type="submission" date="2022-01" db="EMBL/GenBank/DDBJ databases">
        <title>Jiella avicenniae sp. nov., a novel endophytic bacterium isolated from bark of Avicennia marina.</title>
        <authorList>
            <person name="Tuo L."/>
        </authorList>
    </citation>
    <scope>NUCLEOTIDE SEQUENCE</scope>
    <source>
        <strain evidence="2">CBK1P-4</strain>
    </source>
</reference>
<dbReference type="AlphaFoldDB" id="A0A9X1P5F6"/>
<accession>A0A9X1P5F6</accession>
<dbReference type="Gene3D" id="3.30.1540.10">
    <property type="entry name" value="formyl-coa transferase, domain 3"/>
    <property type="match status" value="1"/>
</dbReference>
<dbReference type="InterPro" id="IPR023606">
    <property type="entry name" value="CoA-Trfase_III_dom_1_sf"/>
</dbReference>
<dbReference type="InterPro" id="IPR044855">
    <property type="entry name" value="CoA-Trfase_III_dom3_sf"/>
</dbReference>
<dbReference type="SUPFAM" id="SSF89796">
    <property type="entry name" value="CoA-transferase family III (CaiB/BaiF)"/>
    <property type="match status" value="1"/>
</dbReference>
<dbReference type="Proteomes" id="UP001139035">
    <property type="component" value="Unassembled WGS sequence"/>
</dbReference>
<dbReference type="GO" id="GO:0008410">
    <property type="term" value="F:CoA-transferase activity"/>
    <property type="evidence" value="ECO:0007669"/>
    <property type="project" value="TreeGrafter"/>
</dbReference>
<comment type="caution">
    <text evidence="2">The sequence shown here is derived from an EMBL/GenBank/DDBJ whole genome shotgun (WGS) entry which is preliminary data.</text>
</comment>
<evidence type="ECO:0000313" key="3">
    <source>
        <dbReference type="Proteomes" id="UP001139035"/>
    </source>
</evidence>
<evidence type="ECO:0000313" key="2">
    <source>
        <dbReference type="EMBL" id="MCE7029628.1"/>
    </source>
</evidence>